<reference evidence="4" key="1">
    <citation type="submission" date="2016-10" db="EMBL/GenBank/DDBJ databases">
        <authorList>
            <person name="See-Too W.S."/>
        </authorList>
    </citation>
    <scope>NUCLEOTIDE SEQUENCE</scope>
    <source>
        <strain evidence="4">L10.15</strain>
    </source>
</reference>
<dbReference type="OrthoDB" id="389074at2"/>
<protein>
    <submittedName>
        <fullName evidence="4">GNAT family N-acetyltransferase</fullName>
    </submittedName>
</protein>
<dbReference type="KEGG" id="pll:I858_005305"/>
<dbReference type="PROSITE" id="PS51186">
    <property type="entry name" value="GNAT"/>
    <property type="match status" value="1"/>
</dbReference>
<evidence type="ECO:0000256" key="1">
    <source>
        <dbReference type="ARBA" id="ARBA00001933"/>
    </source>
</evidence>
<dbReference type="PANTHER" id="PTHR21152">
    <property type="entry name" value="AMINOTRANSFERASE CLASS V"/>
    <property type="match status" value="1"/>
</dbReference>
<dbReference type="Proteomes" id="UP000053354">
    <property type="component" value="Chromosome"/>
</dbReference>
<dbReference type="SUPFAM" id="SSF55729">
    <property type="entry name" value="Acyl-CoA N-acyltransferases (Nat)"/>
    <property type="match status" value="1"/>
</dbReference>
<keyword evidence="2" id="KW-0663">Pyridoxal phosphate</keyword>
<dbReference type="PANTHER" id="PTHR21152:SF40">
    <property type="entry name" value="ALANINE--GLYOXYLATE AMINOTRANSFERASE"/>
    <property type="match status" value="1"/>
</dbReference>
<dbReference type="InterPro" id="IPR016181">
    <property type="entry name" value="Acyl_CoA_acyltransferase"/>
</dbReference>
<proteinExistence type="predicted"/>
<dbReference type="GO" id="GO:0004760">
    <property type="term" value="F:L-serine-pyruvate transaminase activity"/>
    <property type="evidence" value="ECO:0007669"/>
    <property type="project" value="TreeGrafter"/>
</dbReference>
<dbReference type="AlphaFoldDB" id="A0A1B1RZU5"/>
<dbReference type="STRING" id="1302659.I858_005305"/>
<evidence type="ECO:0000259" key="3">
    <source>
        <dbReference type="PROSITE" id="PS51186"/>
    </source>
</evidence>
<dbReference type="InterPro" id="IPR015421">
    <property type="entry name" value="PyrdxlP-dep_Trfase_major"/>
</dbReference>
<dbReference type="Gene3D" id="3.40.640.10">
    <property type="entry name" value="Type I PLP-dependent aspartate aminotransferase-like (Major domain)"/>
    <property type="match status" value="1"/>
</dbReference>
<dbReference type="Gene3D" id="3.40.630.30">
    <property type="match status" value="1"/>
</dbReference>
<accession>A0A1B1RZU5</accession>
<dbReference type="InterPro" id="IPR054597">
    <property type="entry name" value="FeeM_cat"/>
</dbReference>
<dbReference type="InterPro" id="IPR000182">
    <property type="entry name" value="GNAT_dom"/>
</dbReference>
<dbReference type="InterPro" id="IPR000192">
    <property type="entry name" value="Aminotrans_V_dom"/>
</dbReference>
<dbReference type="Pfam" id="PF00266">
    <property type="entry name" value="Aminotran_5"/>
    <property type="match status" value="1"/>
</dbReference>
<evidence type="ECO:0000313" key="4">
    <source>
        <dbReference type="EMBL" id="ANU26439.1"/>
    </source>
</evidence>
<gene>
    <name evidence="4" type="ORF">I858_005305</name>
</gene>
<dbReference type="GO" id="GO:0008453">
    <property type="term" value="F:alanine-glyoxylate transaminase activity"/>
    <property type="evidence" value="ECO:0007669"/>
    <property type="project" value="TreeGrafter"/>
</dbReference>
<dbReference type="Pfam" id="PF21926">
    <property type="entry name" value="FeeM"/>
    <property type="match status" value="1"/>
</dbReference>
<evidence type="ECO:0000313" key="5">
    <source>
        <dbReference type="Proteomes" id="UP000053354"/>
    </source>
</evidence>
<dbReference type="RefSeq" id="WP_049695030.1">
    <property type="nucleotide sequence ID" value="NZ_CP016540.2"/>
</dbReference>
<comment type="cofactor">
    <cofactor evidence="1">
        <name>pyridoxal 5'-phosphate</name>
        <dbReference type="ChEBI" id="CHEBI:597326"/>
    </cofactor>
</comment>
<evidence type="ECO:0000256" key="2">
    <source>
        <dbReference type="ARBA" id="ARBA00022898"/>
    </source>
</evidence>
<feature type="domain" description="N-acetyltransferase" evidence="3">
    <location>
        <begin position="4"/>
        <end position="165"/>
    </location>
</feature>
<keyword evidence="5" id="KW-1185">Reference proteome</keyword>
<dbReference type="GO" id="GO:0019265">
    <property type="term" value="P:glycine biosynthetic process, by transamination of glyoxylate"/>
    <property type="evidence" value="ECO:0007669"/>
    <property type="project" value="TreeGrafter"/>
</dbReference>
<organism evidence="4 5">
    <name type="scientific">Planococcus versutus</name>
    <dbReference type="NCBI Taxonomy" id="1302659"/>
    <lineage>
        <taxon>Bacteria</taxon>
        <taxon>Bacillati</taxon>
        <taxon>Bacillota</taxon>
        <taxon>Bacilli</taxon>
        <taxon>Bacillales</taxon>
        <taxon>Caryophanaceae</taxon>
        <taxon>Planococcus</taxon>
    </lineage>
</organism>
<sequence>MYWCKIARSEEEFDEISRLNYETFVEEIPQHKVNSSGMRIDPFHEQNTYLIVLADTQVVGMIALRSERPFSLDLKIGSIEAFLPNAGKVCEIRLLAVRKEHRNGRVFFLLARALSDYCLEQGFDSAVISGTVRQLKLYKQLGFQAFAEPMGTGEAIFVPMVTTRRQYNDSVAARLQAKRRLFLPGPVALTPELASPFQQAPISHRSAAFNEIRQEVDGMLEEMTGMTPLLLSGSGTLANEAMLAQIKRLRAKGLILVNGEFGKRLVDQAKRLNLDFEVIEQAWGQGFKIENISLYLESGKFGWLLMVHGETSTGQLNDFQEIANICKQQNTNLCLDCISSFGAVPLSLKDVWLATATSGKALGTMSGIALVFARHPLEPDASLPSYLDLGLYATSIPFTFPASLLESFRRALKVYPARYEQLDERVKKLQEDTKDWAVIAQGYPTARTFKIAEEMPFLVEDAHLSGFELHSVSGYLKARELFQVSCIQPEFEKDWQHFLEFYTGYQRYHAKKTAHHAK</sequence>
<dbReference type="EMBL" id="CP016540">
    <property type="protein sequence ID" value="ANU26439.1"/>
    <property type="molecule type" value="Genomic_DNA"/>
</dbReference>
<dbReference type="GO" id="GO:0016747">
    <property type="term" value="F:acyltransferase activity, transferring groups other than amino-acyl groups"/>
    <property type="evidence" value="ECO:0007669"/>
    <property type="project" value="InterPro"/>
</dbReference>
<dbReference type="SUPFAM" id="SSF53383">
    <property type="entry name" value="PLP-dependent transferases"/>
    <property type="match status" value="1"/>
</dbReference>
<dbReference type="InterPro" id="IPR015424">
    <property type="entry name" value="PyrdxlP-dep_Trfase"/>
</dbReference>
<name>A0A1B1RZU5_9BACL</name>